<dbReference type="Pfam" id="PF00929">
    <property type="entry name" value="RNase_T"/>
    <property type="match status" value="1"/>
</dbReference>
<proteinExistence type="predicted"/>
<dbReference type="GO" id="GO:0006289">
    <property type="term" value="P:nucleotide-excision repair"/>
    <property type="evidence" value="ECO:0007669"/>
    <property type="project" value="InterPro"/>
</dbReference>
<dbReference type="FunFam" id="3.30.420.10:FF:000045">
    <property type="entry name" value="3'-5' exonuclease DinG"/>
    <property type="match status" value="1"/>
</dbReference>
<dbReference type="InterPro" id="IPR047296">
    <property type="entry name" value="GIY-YIG_UvrC_Cho"/>
</dbReference>
<dbReference type="GO" id="GO:0003677">
    <property type="term" value="F:DNA binding"/>
    <property type="evidence" value="ECO:0007669"/>
    <property type="project" value="InterPro"/>
</dbReference>
<dbReference type="InterPro" id="IPR012337">
    <property type="entry name" value="RNaseH-like_sf"/>
</dbReference>
<dbReference type="AlphaFoldDB" id="A0A5J4FZH5"/>
<dbReference type="Pfam" id="PF01541">
    <property type="entry name" value="GIY-YIG"/>
    <property type="match status" value="1"/>
</dbReference>
<dbReference type="InterPro" id="IPR006054">
    <property type="entry name" value="DnaQ"/>
</dbReference>
<dbReference type="PANTHER" id="PTHR30231">
    <property type="entry name" value="DNA POLYMERASE III SUBUNIT EPSILON"/>
    <property type="match status" value="1"/>
</dbReference>
<comment type="function">
    <text evidence="1">DNA polymerase III is a complex, multichain enzyme responsible for most of the replicative synthesis in bacteria. The epsilon subunit contain the editing function and is a proofreading 3'-5' exonuclease.</text>
</comment>
<organism evidence="4 5">
    <name type="scientific">Patiriisocius marinistellae</name>
    <dbReference type="NCBI Taxonomy" id="2494560"/>
    <lineage>
        <taxon>Bacteria</taxon>
        <taxon>Pseudomonadati</taxon>
        <taxon>Bacteroidota</taxon>
        <taxon>Flavobacteriia</taxon>
        <taxon>Flavobacteriales</taxon>
        <taxon>Flavobacteriaceae</taxon>
        <taxon>Patiriisocius</taxon>
    </lineage>
</organism>
<dbReference type="GO" id="GO:0045004">
    <property type="term" value="P:DNA replication proofreading"/>
    <property type="evidence" value="ECO:0007669"/>
    <property type="project" value="TreeGrafter"/>
</dbReference>
<gene>
    <name evidence="4" type="ORF">ULMS_21500</name>
</gene>
<keyword evidence="4" id="KW-0540">Nuclease</keyword>
<dbReference type="PANTHER" id="PTHR30231:SF37">
    <property type="entry name" value="EXODEOXYRIBONUCLEASE 10"/>
    <property type="match status" value="1"/>
</dbReference>
<dbReference type="InterPro" id="IPR035901">
    <property type="entry name" value="GIY-YIG_endonuc_sf"/>
</dbReference>
<sequence length="460" mass="52848">MEYAILDIETTGGKYNEEGITEIAIYRFDGTKVVDQFASLVNPERSIQPFVVNLTGINSEMLRNAPKFYEVAKRIIEITDGAVLVAHNAKFDNRILTTEFDRLGYNFEKETLCTVELAKKLIPDMPSYSLGKLVRSLGIPLSDRHRAQGDAKATVELFKILLVKDTNKDIVKQFVKRDPKKQIDTKLLEIIKGTPSEVGVYYMHNEQGDIIYIGKSKNIKKRLTQHFTSDNRKSKAIQLVVTAVTFEKTGNELIALLQESDEIKKHKPKYNRALRKTVFNYQLGSFKDELGYINLKIEKADARKKAITTFSNYQSAKNNLENIINKYNLCQRLGGFHTTKGSCFNYEIKQCEGACIQEETPELYNTRVQNFLDEYSYADKNMLVIDRGRDIEERSVVLIEEGKFKGFGFYNLNYQINNPEILKSIIRPMDNNRDSQHIIQSYLRKNKVLKIVNLKSNSVK</sequence>
<dbReference type="CDD" id="cd06127">
    <property type="entry name" value="DEDDh"/>
    <property type="match status" value="1"/>
</dbReference>
<evidence type="ECO:0000313" key="5">
    <source>
        <dbReference type="Proteomes" id="UP000326994"/>
    </source>
</evidence>
<dbReference type="SUPFAM" id="SSF82771">
    <property type="entry name" value="GIY-YIG endonuclease"/>
    <property type="match status" value="1"/>
</dbReference>
<name>A0A5J4FZH5_9FLAO</name>
<feature type="domain" description="GIY-YIG" evidence="3">
    <location>
        <begin position="196"/>
        <end position="272"/>
    </location>
</feature>
<comment type="subunit">
    <text evidence="2">DNA polymerase III contains a core (composed of alpha, epsilon and theta chains) that associates with a tau subunit. This core dimerizes to form the POLIII' complex. PolIII' associates with the gamma complex (composed of gamma, delta, delta', psi and chi chains) and with the beta chain to form the complete DNA polymerase III complex.</text>
</comment>
<evidence type="ECO:0000313" key="4">
    <source>
        <dbReference type="EMBL" id="GEQ86642.1"/>
    </source>
</evidence>
<dbReference type="EMBL" id="BKCF01000004">
    <property type="protein sequence ID" value="GEQ86642.1"/>
    <property type="molecule type" value="Genomic_DNA"/>
</dbReference>
<keyword evidence="4" id="KW-0378">Hydrolase</keyword>
<dbReference type="InterPro" id="IPR000305">
    <property type="entry name" value="GIY-YIG_endonuc"/>
</dbReference>
<dbReference type="Gene3D" id="3.40.1440.10">
    <property type="entry name" value="GIY-YIG endonuclease"/>
    <property type="match status" value="1"/>
</dbReference>
<reference evidence="4 5" key="1">
    <citation type="submission" date="2019-08" db="EMBL/GenBank/DDBJ databases">
        <title>Ulvibacter marinistellae sp. nov., isolated from a starfish, Patiria pectinifera.</title>
        <authorList>
            <person name="Kawano K."/>
            <person name="Ushijima N."/>
            <person name="Kihara M."/>
            <person name="Itoh H."/>
        </authorList>
    </citation>
    <scope>NUCLEOTIDE SEQUENCE [LARGE SCALE GENOMIC DNA]</scope>
    <source>
        <strain evidence="4 5">KK4</strain>
    </source>
</reference>
<dbReference type="CDD" id="cd10434">
    <property type="entry name" value="GIY-YIG_UvrC_Cho"/>
    <property type="match status" value="1"/>
</dbReference>
<dbReference type="SMART" id="SM00465">
    <property type="entry name" value="GIYc"/>
    <property type="match status" value="1"/>
</dbReference>
<dbReference type="SUPFAM" id="SSF53098">
    <property type="entry name" value="Ribonuclease H-like"/>
    <property type="match status" value="1"/>
</dbReference>
<dbReference type="OrthoDB" id="9803913at2"/>
<dbReference type="Proteomes" id="UP000326994">
    <property type="component" value="Unassembled WGS sequence"/>
</dbReference>
<dbReference type="SMART" id="SM00479">
    <property type="entry name" value="EXOIII"/>
    <property type="match status" value="1"/>
</dbReference>
<evidence type="ECO:0000259" key="3">
    <source>
        <dbReference type="PROSITE" id="PS50164"/>
    </source>
</evidence>
<accession>A0A5J4FZH5</accession>
<dbReference type="Gene3D" id="3.30.420.10">
    <property type="entry name" value="Ribonuclease H-like superfamily/Ribonuclease H"/>
    <property type="match status" value="1"/>
</dbReference>
<evidence type="ECO:0000256" key="1">
    <source>
        <dbReference type="ARBA" id="ARBA00025483"/>
    </source>
</evidence>
<dbReference type="PROSITE" id="PS50164">
    <property type="entry name" value="GIY_YIG"/>
    <property type="match status" value="1"/>
</dbReference>
<dbReference type="NCBIfam" id="TIGR00573">
    <property type="entry name" value="dnaq"/>
    <property type="match status" value="1"/>
</dbReference>
<dbReference type="InterPro" id="IPR036397">
    <property type="entry name" value="RNaseH_sf"/>
</dbReference>
<keyword evidence="4" id="KW-0269">Exonuclease</keyword>
<keyword evidence="5" id="KW-1185">Reference proteome</keyword>
<comment type="caution">
    <text evidence="4">The sequence shown here is derived from an EMBL/GenBank/DDBJ whole genome shotgun (WGS) entry which is preliminary data.</text>
</comment>
<protein>
    <submittedName>
        <fullName evidence="4">Exonuclease</fullName>
    </submittedName>
</protein>
<dbReference type="GO" id="GO:0003887">
    <property type="term" value="F:DNA-directed DNA polymerase activity"/>
    <property type="evidence" value="ECO:0007669"/>
    <property type="project" value="InterPro"/>
</dbReference>
<dbReference type="RefSeq" id="WP_151894572.1">
    <property type="nucleotide sequence ID" value="NZ_BKCF01000004.1"/>
</dbReference>
<dbReference type="GO" id="GO:0005829">
    <property type="term" value="C:cytosol"/>
    <property type="evidence" value="ECO:0007669"/>
    <property type="project" value="TreeGrafter"/>
</dbReference>
<dbReference type="InterPro" id="IPR013520">
    <property type="entry name" value="Ribonucl_H"/>
</dbReference>
<dbReference type="GO" id="GO:0008408">
    <property type="term" value="F:3'-5' exonuclease activity"/>
    <property type="evidence" value="ECO:0007669"/>
    <property type="project" value="TreeGrafter"/>
</dbReference>
<evidence type="ECO:0000256" key="2">
    <source>
        <dbReference type="ARBA" id="ARBA00026073"/>
    </source>
</evidence>